<evidence type="ECO:0000313" key="2">
    <source>
        <dbReference type="EMBL" id="MBW0493322.1"/>
    </source>
</evidence>
<gene>
    <name evidence="2" type="ORF">O181_033037</name>
</gene>
<accession>A0A9Q3D3T2</accession>
<dbReference type="Proteomes" id="UP000765509">
    <property type="component" value="Unassembled WGS sequence"/>
</dbReference>
<sequence>MDKPLSSKLLSIIEEIQEGNLKEEAVEGQEEISSINRLHKEILEVKEKLLALNKKEGKTKSSRYTPQNSPLEEQTDLPRSLRPNGSPSPYPRPMATSTPYREQEQVPYQEESKFLP</sequence>
<keyword evidence="3" id="KW-1185">Reference proteome</keyword>
<feature type="compositionally biased region" description="Polar residues" evidence="1">
    <location>
        <begin position="62"/>
        <end position="72"/>
    </location>
</feature>
<comment type="caution">
    <text evidence="2">The sequence shown here is derived from an EMBL/GenBank/DDBJ whole genome shotgun (WGS) entry which is preliminary data.</text>
</comment>
<dbReference type="EMBL" id="AVOT02012014">
    <property type="protein sequence ID" value="MBW0493322.1"/>
    <property type="molecule type" value="Genomic_DNA"/>
</dbReference>
<evidence type="ECO:0000256" key="1">
    <source>
        <dbReference type="SAM" id="MobiDB-lite"/>
    </source>
</evidence>
<dbReference type="AlphaFoldDB" id="A0A9Q3D3T2"/>
<reference evidence="2" key="1">
    <citation type="submission" date="2021-03" db="EMBL/GenBank/DDBJ databases">
        <title>Draft genome sequence of rust myrtle Austropuccinia psidii MF-1, a brazilian biotype.</title>
        <authorList>
            <person name="Quecine M.C."/>
            <person name="Pachon D.M.R."/>
            <person name="Bonatelli M.L."/>
            <person name="Correr F.H."/>
            <person name="Franceschini L.M."/>
            <person name="Leite T.F."/>
            <person name="Margarido G.R.A."/>
            <person name="Almeida C.A."/>
            <person name="Ferrarezi J.A."/>
            <person name="Labate C.A."/>
        </authorList>
    </citation>
    <scope>NUCLEOTIDE SEQUENCE</scope>
    <source>
        <strain evidence="2">MF-1</strain>
    </source>
</reference>
<protein>
    <submittedName>
        <fullName evidence="2">Uncharacterized protein</fullName>
    </submittedName>
</protein>
<feature type="region of interest" description="Disordered" evidence="1">
    <location>
        <begin position="53"/>
        <end position="116"/>
    </location>
</feature>
<name>A0A9Q3D3T2_9BASI</name>
<organism evidence="2 3">
    <name type="scientific">Austropuccinia psidii MF-1</name>
    <dbReference type="NCBI Taxonomy" id="1389203"/>
    <lineage>
        <taxon>Eukaryota</taxon>
        <taxon>Fungi</taxon>
        <taxon>Dikarya</taxon>
        <taxon>Basidiomycota</taxon>
        <taxon>Pucciniomycotina</taxon>
        <taxon>Pucciniomycetes</taxon>
        <taxon>Pucciniales</taxon>
        <taxon>Sphaerophragmiaceae</taxon>
        <taxon>Austropuccinia</taxon>
    </lineage>
</organism>
<evidence type="ECO:0000313" key="3">
    <source>
        <dbReference type="Proteomes" id="UP000765509"/>
    </source>
</evidence>
<proteinExistence type="predicted"/>